<dbReference type="Proteomes" id="UP000633619">
    <property type="component" value="Unassembled WGS sequence"/>
</dbReference>
<gene>
    <name evidence="1" type="ORF">I8U20_14120</name>
</gene>
<proteinExistence type="predicted"/>
<accession>A0A8I1ABV9</accession>
<dbReference type="EMBL" id="JAECVW010000017">
    <property type="protein sequence ID" value="MBH8596436.1"/>
    <property type="molecule type" value="Genomic_DNA"/>
</dbReference>
<protein>
    <submittedName>
        <fullName evidence="1">Uncharacterized protein</fullName>
    </submittedName>
</protein>
<keyword evidence="2" id="KW-1185">Reference proteome</keyword>
<dbReference type="AlphaFoldDB" id="A0A8I1ABV9"/>
<reference evidence="1 2" key="1">
    <citation type="submission" date="2020-12" db="EMBL/GenBank/DDBJ databases">
        <title>WGS of Thermoactinomyces spp.</title>
        <authorList>
            <person name="Cheng K."/>
        </authorList>
    </citation>
    <scope>NUCLEOTIDE SEQUENCE [LARGE SCALE GENOMIC DNA]</scope>
    <source>
        <strain evidence="2">CICC 10671\DSM 43846</strain>
    </source>
</reference>
<name>A0A8I1ABV9_THEIN</name>
<organism evidence="1 2">
    <name type="scientific">Thermoactinomyces intermedius</name>
    <dbReference type="NCBI Taxonomy" id="2024"/>
    <lineage>
        <taxon>Bacteria</taxon>
        <taxon>Bacillati</taxon>
        <taxon>Bacillota</taxon>
        <taxon>Bacilli</taxon>
        <taxon>Bacillales</taxon>
        <taxon>Thermoactinomycetaceae</taxon>
        <taxon>Thermoactinomyces</taxon>
    </lineage>
</organism>
<sequence length="63" mass="7191">MTCNVETSSVLDHQKAEAILNKISNKWSWDKGRISAVSSANKMGAVFCNTKLRFCNCWFEDFE</sequence>
<evidence type="ECO:0000313" key="1">
    <source>
        <dbReference type="EMBL" id="MBH8596436.1"/>
    </source>
</evidence>
<evidence type="ECO:0000313" key="2">
    <source>
        <dbReference type="Proteomes" id="UP000633619"/>
    </source>
</evidence>
<comment type="caution">
    <text evidence="1">The sequence shown here is derived from an EMBL/GenBank/DDBJ whole genome shotgun (WGS) entry which is preliminary data.</text>
</comment>